<evidence type="ECO:0000313" key="2">
    <source>
        <dbReference type="EMBL" id="KAF2891563.1"/>
    </source>
</evidence>
<accession>A0A8K0CQ50</accession>
<sequence>MYRRKFCFHRNKKIYADTIKLPKDNRVSQLMQVRHPKRHRERANVKSHKPHTTQINYTEGLS</sequence>
<dbReference type="EMBL" id="VTPC01028189">
    <property type="protein sequence ID" value="KAF2891563.1"/>
    <property type="molecule type" value="Genomic_DNA"/>
</dbReference>
<feature type="compositionally biased region" description="Basic residues" evidence="1">
    <location>
        <begin position="34"/>
        <end position="51"/>
    </location>
</feature>
<protein>
    <submittedName>
        <fullName evidence="2">Uncharacterized protein</fullName>
    </submittedName>
</protein>
<dbReference type="AlphaFoldDB" id="A0A8K0CQ50"/>
<feature type="compositionally biased region" description="Polar residues" evidence="1">
    <location>
        <begin position="52"/>
        <end position="62"/>
    </location>
</feature>
<evidence type="ECO:0000313" key="3">
    <source>
        <dbReference type="Proteomes" id="UP000801492"/>
    </source>
</evidence>
<proteinExistence type="predicted"/>
<name>A0A8K0CQ50_IGNLU</name>
<organism evidence="2 3">
    <name type="scientific">Ignelater luminosus</name>
    <name type="common">Cucubano</name>
    <name type="synonym">Pyrophorus luminosus</name>
    <dbReference type="NCBI Taxonomy" id="2038154"/>
    <lineage>
        <taxon>Eukaryota</taxon>
        <taxon>Metazoa</taxon>
        <taxon>Ecdysozoa</taxon>
        <taxon>Arthropoda</taxon>
        <taxon>Hexapoda</taxon>
        <taxon>Insecta</taxon>
        <taxon>Pterygota</taxon>
        <taxon>Neoptera</taxon>
        <taxon>Endopterygota</taxon>
        <taxon>Coleoptera</taxon>
        <taxon>Polyphaga</taxon>
        <taxon>Elateriformia</taxon>
        <taxon>Elateroidea</taxon>
        <taxon>Elateridae</taxon>
        <taxon>Agrypninae</taxon>
        <taxon>Pyrophorini</taxon>
        <taxon>Ignelater</taxon>
    </lineage>
</organism>
<feature type="region of interest" description="Disordered" evidence="1">
    <location>
        <begin position="33"/>
        <end position="62"/>
    </location>
</feature>
<keyword evidence="3" id="KW-1185">Reference proteome</keyword>
<dbReference type="Proteomes" id="UP000801492">
    <property type="component" value="Unassembled WGS sequence"/>
</dbReference>
<reference evidence="2" key="1">
    <citation type="submission" date="2019-08" db="EMBL/GenBank/DDBJ databases">
        <title>The genome of the North American firefly Photinus pyralis.</title>
        <authorList>
            <consortium name="Photinus pyralis genome working group"/>
            <person name="Fallon T.R."/>
            <person name="Sander Lower S.E."/>
            <person name="Weng J.-K."/>
        </authorList>
    </citation>
    <scope>NUCLEOTIDE SEQUENCE</scope>
    <source>
        <strain evidence="2">TRF0915ILg1</strain>
        <tissue evidence="2">Whole body</tissue>
    </source>
</reference>
<evidence type="ECO:0000256" key="1">
    <source>
        <dbReference type="SAM" id="MobiDB-lite"/>
    </source>
</evidence>
<comment type="caution">
    <text evidence="2">The sequence shown here is derived from an EMBL/GenBank/DDBJ whole genome shotgun (WGS) entry which is preliminary data.</text>
</comment>
<feature type="non-terminal residue" evidence="2">
    <location>
        <position position="62"/>
    </location>
</feature>
<gene>
    <name evidence="2" type="ORF">ILUMI_14610</name>
</gene>